<reference evidence="2" key="1">
    <citation type="submission" date="2022-10" db="EMBL/GenBank/DDBJ databases">
        <title>The complete genomes of actinobacterial strains from the NBC collection.</title>
        <authorList>
            <person name="Joergensen T.S."/>
            <person name="Alvarez Arevalo M."/>
            <person name="Sterndorff E.B."/>
            <person name="Faurdal D."/>
            <person name="Vuksanovic O."/>
            <person name="Mourched A.-S."/>
            <person name="Charusanti P."/>
            <person name="Shaw S."/>
            <person name="Blin K."/>
            <person name="Weber T."/>
        </authorList>
    </citation>
    <scope>NUCLEOTIDE SEQUENCE</scope>
    <source>
        <strain evidence="2">NBC_00003</strain>
    </source>
</reference>
<feature type="transmembrane region" description="Helical" evidence="1">
    <location>
        <begin position="73"/>
        <end position="90"/>
    </location>
</feature>
<evidence type="ECO:0000313" key="2">
    <source>
        <dbReference type="EMBL" id="WTW60921.1"/>
    </source>
</evidence>
<dbReference type="EMBL" id="CP108318">
    <property type="protein sequence ID" value="WTW60921.1"/>
    <property type="molecule type" value="Genomic_DNA"/>
</dbReference>
<organism evidence="2">
    <name type="scientific">Streptomyces sp. NBC_00003</name>
    <dbReference type="NCBI Taxonomy" id="2903608"/>
    <lineage>
        <taxon>Bacteria</taxon>
        <taxon>Bacillati</taxon>
        <taxon>Actinomycetota</taxon>
        <taxon>Actinomycetes</taxon>
        <taxon>Kitasatosporales</taxon>
        <taxon>Streptomycetaceae</taxon>
        <taxon>Streptomyces</taxon>
    </lineage>
</organism>
<proteinExistence type="predicted"/>
<name>A0AAU2V0J4_9ACTN</name>
<keyword evidence="1" id="KW-0812">Transmembrane</keyword>
<protein>
    <submittedName>
        <fullName evidence="2">Uncharacterized protein</fullName>
    </submittedName>
</protein>
<evidence type="ECO:0000256" key="1">
    <source>
        <dbReference type="SAM" id="Phobius"/>
    </source>
</evidence>
<feature type="transmembrane region" description="Helical" evidence="1">
    <location>
        <begin position="33"/>
        <end position="52"/>
    </location>
</feature>
<keyword evidence="1" id="KW-1133">Transmembrane helix</keyword>
<dbReference type="AlphaFoldDB" id="A0AAU2V0J4"/>
<keyword evidence="1" id="KW-0472">Membrane</keyword>
<sequence length="127" mass="12939">MLAFIVITVAVLVSGMGAPVHPVGAIAHSAGHVAPVAVALAFPVAMALAIGVEAPSSAIAQLGQLDDAGRRRFGRITLWLPLAIVGTITLGLTAEAVHLRIGIAAALYRLWVKAGRPRGIRNATAAP</sequence>
<gene>
    <name evidence="2" type="ORF">OG549_09820</name>
</gene>
<accession>A0AAU2V0J4</accession>